<feature type="compositionally biased region" description="Basic and acidic residues" evidence="5">
    <location>
        <begin position="262"/>
        <end position="271"/>
    </location>
</feature>
<dbReference type="GO" id="GO:0051315">
    <property type="term" value="P:attachment of mitotic spindle microtubules to kinetochore"/>
    <property type="evidence" value="ECO:0007669"/>
    <property type="project" value="TreeGrafter"/>
</dbReference>
<feature type="compositionally biased region" description="Polar residues" evidence="5">
    <location>
        <begin position="109"/>
        <end position="119"/>
    </location>
</feature>
<proteinExistence type="inferred from homology"/>
<feature type="compositionally biased region" description="Polar residues" evidence="5">
    <location>
        <begin position="68"/>
        <end position="78"/>
    </location>
</feature>
<evidence type="ECO:0000259" key="7">
    <source>
        <dbReference type="Pfam" id="PF15624"/>
    </source>
</evidence>
<sequence length="658" mass="72579">MAPARKRENRENQFYDVGVQGRKTGITLEDRGVRDEHGLEPISGIFSSPQKSPPKRGASSRKPDGTMESESMDIQESSIPDLATSAHILRNSRTHLPPPKARSPIKTALGSSPRRQSSMGPRARSVNPPSSPLRAASHPAVNRVLDFEQGESSLQETPALSGSGQPRGKRRSVYDIETSPTRGDSTTLEESIQEEIIANEDSAMVVEVAEESYVADIGNDTLAGADTEVTEESEVILEPPKQPAKRGRKRKSEAIEPVVEEEAPKVRRRGAELAQAPEKQKKGKKTTAPAPVTAPRRSKRVSDATEGEPSIVAESSAAAIQETDTPPIAPKRRGRPPMKKPQPEKAVPTKEMKSKQREREQEKENEEPAFKKPKSVGKPKTKADPPAARQEAEISLDSGKLVDVYGKPIPQAEIDQMSTTSAGTRFGRGRQLSIFRELEPEAVAHVGRTGRHRVQPVQFWRNESITYGNDMSMRAVVKNEYQEPVPHKQGAARWKGKKRARSTTEEEEEADLEPWEEDDGIFVGIYRDYDAVAEVTSKELVETNIAWAQKGVNPVDVPDASFKFTKLGSVGEDNFLSWGFIELQADQMKRTKNSRRMHMLFHVQSGAVEVKIHENVFTLHRGGVCQVPRGNTYSIKNVGTGTSRIFFAQGCETSVAAE</sequence>
<feature type="region of interest" description="Disordered" evidence="5">
    <location>
        <begin position="217"/>
        <end position="393"/>
    </location>
</feature>
<dbReference type="InterPro" id="IPR028929">
    <property type="entry name" value="Mif2_N"/>
</dbReference>
<dbReference type="PANTHER" id="PTHR16684:SF11">
    <property type="entry name" value="CENTROMERE PROTEIN C"/>
    <property type="match status" value="1"/>
</dbReference>
<feature type="domain" description="Mif2/CENP-C cupin" evidence="6">
    <location>
        <begin position="571"/>
        <end position="649"/>
    </location>
</feature>
<keyword evidence="4" id="KW-0539">Nucleus</keyword>
<dbReference type="PANTHER" id="PTHR16684">
    <property type="entry name" value="CENTROMERE PROTEIN C"/>
    <property type="match status" value="1"/>
</dbReference>
<dbReference type="GO" id="GO:0051382">
    <property type="term" value="P:kinetochore assembly"/>
    <property type="evidence" value="ECO:0007669"/>
    <property type="project" value="InterPro"/>
</dbReference>
<name>A0A6A5U9H9_9PLEO</name>
<dbReference type="CDD" id="cd06993">
    <property type="entry name" value="cupin_CENP-C_C"/>
    <property type="match status" value="1"/>
</dbReference>
<dbReference type="GO" id="GO:0019237">
    <property type="term" value="F:centromeric DNA binding"/>
    <property type="evidence" value="ECO:0007669"/>
    <property type="project" value="InterPro"/>
</dbReference>
<feature type="region of interest" description="Disordered" evidence="5">
    <location>
        <begin position="484"/>
        <end position="510"/>
    </location>
</feature>
<dbReference type="InterPro" id="IPR011051">
    <property type="entry name" value="RmlC_Cupin_sf"/>
</dbReference>
<evidence type="ECO:0000313" key="8">
    <source>
        <dbReference type="EMBL" id="KAF1961368.1"/>
    </source>
</evidence>
<feature type="compositionally biased region" description="Basic and acidic residues" evidence="5">
    <location>
        <begin position="341"/>
        <end position="370"/>
    </location>
</feature>
<feature type="compositionally biased region" description="Basic and acidic residues" evidence="5">
    <location>
        <begin position="28"/>
        <end position="39"/>
    </location>
</feature>
<dbReference type="SUPFAM" id="SSF51182">
    <property type="entry name" value="RmlC-like cupins"/>
    <property type="match status" value="1"/>
</dbReference>
<feature type="compositionally biased region" description="Polar residues" evidence="5">
    <location>
        <begin position="178"/>
        <end position="190"/>
    </location>
</feature>
<evidence type="ECO:0008006" key="10">
    <source>
        <dbReference type="Google" id="ProtNLM"/>
    </source>
</evidence>
<protein>
    <recommendedName>
        <fullName evidence="10">Mif2/CENP-C cupin domain-containing protein</fullName>
    </recommendedName>
</protein>
<comment type="similarity">
    <text evidence="2">Belongs to the CENP-C/MIF2 family.</text>
</comment>
<dbReference type="GO" id="GO:0051455">
    <property type="term" value="P:spindle attachment to meiosis I kinetochore"/>
    <property type="evidence" value="ECO:0007669"/>
    <property type="project" value="TreeGrafter"/>
</dbReference>
<feature type="region of interest" description="Disordered" evidence="5">
    <location>
        <begin position="1"/>
        <end position="190"/>
    </location>
</feature>
<evidence type="ECO:0000259" key="6">
    <source>
        <dbReference type="Pfam" id="PF11699"/>
    </source>
</evidence>
<dbReference type="Pfam" id="PF11699">
    <property type="entry name" value="CENP-C_C"/>
    <property type="match status" value="1"/>
</dbReference>
<reference evidence="8" key="1">
    <citation type="journal article" date="2020" name="Stud. Mycol.">
        <title>101 Dothideomycetes genomes: a test case for predicting lifestyles and emergence of pathogens.</title>
        <authorList>
            <person name="Haridas S."/>
            <person name="Albert R."/>
            <person name="Binder M."/>
            <person name="Bloem J."/>
            <person name="Labutti K."/>
            <person name="Salamov A."/>
            <person name="Andreopoulos B."/>
            <person name="Baker S."/>
            <person name="Barry K."/>
            <person name="Bills G."/>
            <person name="Bluhm B."/>
            <person name="Cannon C."/>
            <person name="Castanera R."/>
            <person name="Culley D."/>
            <person name="Daum C."/>
            <person name="Ezra D."/>
            <person name="Gonzalez J."/>
            <person name="Henrissat B."/>
            <person name="Kuo A."/>
            <person name="Liang C."/>
            <person name="Lipzen A."/>
            <person name="Lutzoni F."/>
            <person name="Magnuson J."/>
            <person name="Mondo S."/>
            <person name="Nolan M."/>
            <person name="Ohm R."/>
            <person name="Pangilinan J."/>
            <person name="Park H.-J."/>
            <person name="Ramirez L."/>
            <person name="Alfaro M."/>
            <person name="Sun H."/>
            <person name="Tritt A."/>
            <person name="Yoshinaga Y."/>
            <person name="Zwiers L.-H."/>
            <person name="Turgeon B."/>
            <person name="Goodwin S."/>
            <person name="Spatafora J."/>
            <person name="Crous P."/>
            <person name="Grigoriev I."/>
        </authorList>
    </citation>
    <scope>NUCLEOTIDE SEQUENCE</scope>
    <source>
        <strain evidence="8">CBS 675.92</strain>
    </source>
</reference>
<organism evidence="8 9">
    <name type="scientific">Byssothecium circinans</name>
    <dbReference type="NCBI Taxonomy" id="147558"/>
    <lineage>
        <taxon>Eukaryota</taxon>
        <taxon>Fungi</taxon>
        <taxon>Dikarya</taxon>
        <taxon>Ascomycota</taxon>
        <taxon>Pezizomycotina</taxon>
        <taxon>Dothideomycetes</taxon>
        <taxon>Pleosporomycetidae</taxon>
        <taxon>Pleosporales</taxon>
        <taxon>Massarineae</taxon>
        <taxon>Massarinaceae</taxon>
        <taxon>Byssothecium</taxon>
    </lineage>
</organism>
<keyword evidence="9" id="KW-1185">Reference proteome</keyword>
<dbReference type="InterPro" id="IPR028386">
    <property type="entry name" value="CENP-C/Mif2/cnp3"/>
</dbReference>
<accession>A0A6A5U9H9</accession>
<evidence type="ECO:0000256" key="4">
    <source>
        <dbReference type="ARBA" id="ARBA00023242"/>
    </source>
</evidence>
<keyword evidence="3" id="KW-0238">DNA-binding</keyword>
<dbReference type="InterPro" id="IPR014710">
    <property type="entry name" value="RmlC-like_jellyroll"/>
</dbReference>
<dbReference type="OrthoDB" id="1939643at2759"/>
<feature type="compositionally biased region" description="Basic and acidic residues" evidence="5">
    <location>
        <begin position="1"/>
        <end position="13"/>
    </location>
</feature>
<dbReference type="Pfam" id="PF15624">
    <property type="entry name" value="Mif2_N"/>
    <property type="match status" value="1"/>
</dbReference>
<dbReference type="GO" id="GO:0000776">
    <property type="term" value="C:kinetochore"/>
    <property type="evidence" value="ECO:0007669"/>
    <property type="project" value="InterPro"/>
</dbReference>
<dbReference type="InterPro" id="IPR025974">
    <property type="entry name" value="Mif2/CENP-C_cupin"/>
</dbReference>
<feature type="domain" description="Mif2 N-terminal" evidence="7">
    <location>
        <begin position="14"/>
        <end position="147"/>
    </location>
</feature>
<dbReference type="AlphaFoldDB" id="A0A6A5U9H9"/>
<evidence type="ECO:0000256" key="5">
    <source>
        <dbReference type="SAM" id="MobiDB-lite"/>
    </source>
</evidence>
<dbReference type="GO" id="GO:0005634">
    <property type="term" value="C:nucleus"/>
    <property type="evidence" value="ECO:0007669"/>
    <property type="project" value="UniProtKB-SubCell"/>
</dbReference>
<dbReference type="Gene3D" id="2.60.120.10">
    <property type="entry name" value="Jelly Rolls"/>
    <property type="match status" value="1"/>
</dbReference>
<evidence type="ECO:0000256" key="2">
    <source>
        <dbReference type="ARBA" id="ARBA00010291"/>
    </source>
</evidence>
<dbReference type="Proteomes" id="UP000800035">
    <property type="component" value="Unassembled WGS sequence"/>
</dbReference>
<feature type="compositionally biased region" description="Basic residues" evidence="5">
    <location>
        <begin position="371"/>
        <end position="380"/>
    </location>
</feature>
<gene>
    <name evidence="8" type="ORF">CC80DRAFT_236198</name>
</gene>
<evidence type="ECO:0000256" key="3">
    <source>
        <dbReference type="ARBA" id="ARBA00023125"/>
    </source>
</evidence>
<feature type="compositionally biased region" description="Polar residues" evidence="5">
    <location>
        <begin position="150"/>
        <end position="164"/>
    </location>
</feature>
<comment type="subcellular location">
    <subcellularLocation>
        <location evidence="1">Nucleus</location>
    </subcellularLocation>
</comment>
<evidence type="ECO:0000313" key="9">
    <source>
        <dbReference type="Proteomes" id="UP000800035"/>
    </source>
</evidence>
<evidence type="ECO:0000256" key="1">
    <source>
        <dbReference type="ARBA" id="ARBA00004123"/>
    </source>
</evidence>
<dbReference type="EMBL" id="ML976981">
    <property type="protein sequence ID" value="KAF1961368.1"/>
    <property type="molecule type" value="Genomic_DNA"/>
</dbReference>